<dbReference type="HAMAP" id="MF_00227">
    <property type="entry name" value="RNase_P"/>
    <property type="match status" value="1"/>
</dbReference>
<proteinExistence type="inferred from homology"/>
<evidence type="ECO:0000256" key="2">
    <source>
        <dbReference type="ARBA" id="ARBA00022722"/>
    </source>
</evidence>
<dbReference type="PANTHER" id="PTHR33992">
    <property type="entry name" value="RIBONUCLEASE P PROTEIN COMPONENT"/>
    <property type="match status" value="1"/>
</dbReference>
<dbReference type="NCBIfam" id="TIGR00188">
    <property type="entry name" value="rnpA"/>
    <property type="match status" value="1"/>
</dbReference>
<dbReference type="GO" id="GO:0030677">
    <property type="term" value="C:ribonuclease P complex"/>
    <property type="evidence" value="ECO:0007669"/>
    <property type="project" value="TreeGrafter"/>
</dbReference>
<dbReference type="GO" id="GO:0001682">
    <property type="term" value="P:tRNA 5'-leader removal"/>
    <property type="evidence" value="ECO:0007669"/>
    <property type="project" value="UniProtKB-UniRule"/>
</dbReference>
<dbReference type="GO" id="GO:0000049">
    <property type="term" value="F:tRNA binding"/>
    <property type="evidence" value="ECO:0007669"/>
    <property type="project" value="UniProtKB-UniRule"/>
</dbReference>
<dbReference type="Pfam" id="PF00825">
    <property type="entry name" value="Ribonuclease_P"/>
    <property type="match status" value="1"/>
</dbReference>
<keyword evidence="1 6" id="KW-0819">tRNA processing</keyword>
<dbReference type="InterPro" id="IPR014721">
    <property type="entry name" value="Ribsml_uS5_D2-typ_fold_subgr"/>
</dbReference>
<evidence type="ECO:0000313" key="8">
    <source>
        <dbReference type="EMBL" id="MCA9302166.1"/>
    </source>
</evidence>
<keyword evidence="2 6" id="KW-0540">Nuclease</keyword>
<comment type="similarity">
    <text evidence="6">Belongs to the RnpA family.</text>
</comment>
<dbReference type="PANTHER" id="PTHR33992:SF1">
    <property type="entry name" value="RIBONUCLEASE P PROTEIN COMPONENT"/>
    <property type="match status" value="1"/>
</dbReference>
<protein>
    <recommendedName>
        <fullName evidence="6 7">Ribonuclease P protein component</fullName>
        <shortName evidence="6">RNase P protein</shortName>
        <shortName evidence="6">RNaseP protein</shortName>
        <ecNumber evidence="6 7">3.1.26.5</ecNumber>
    </recommendedName>
    <alternativeName>
        <fullName evidence="6">Protein C5</fullName>
    </alternativeName>
</protein>
<evidence type="ECO:0000313" key="9">
    <source>
        <dbReference type="Proteomes" id="UP000714817"/>
    </source>
</evidence>
<dbReference type="SUPFAM" id="SSF54211">
    <property type="entry name" value="Ribosomal protein S5 domain 2-like"/>
    <property type="match status" value="1"/>
</dbReference>
<keyword evidence="5 6" id="KW-0694">RNA-binding</keyword>
<reference evidence="8" key="1">
    <citation type="submission" date="2020-04" db="EMBL/GenBank/DDBJ databases">
        <authorList>
            <person name="Zhang T."/>
        </authorList>
    </citation>
    <scope>NUCLEOTIDE SEQUENCE</scope>
    <source>
        <strain evidence="8">HKST-UBA80</strain>
    </source>
</reference>
<dbReference type="Gene3D" id="3.30.230.10">
    <property type="match status" value="1"/>
</dbReference>
<organism evidence="8 9">
    <name type="scientific">candidate division WWE3 bacterium</name>
    <dbReference type="NCBI Taxonomy" id="2053526"/>
    <lineage>
        <taxon>Bacteria</taxon>
        <taxon>Katanobacteria</taxon>
    </lineage>
</organism>
<evidence type="ECO:0000256" key="6">
    <source>
        <dbReference type="HAMAP-Rule" id="MF_00227"/>
    </source>
</evidence>
<comment type="caution">
    <text evidence="8">The sequence shown here is derived from an EMBL/GenBank/DDBJ whole genome shotgun (WGS) entry which is preliminary data.</text>
</comment>
<keyword evidence="4 6" id="KW-0378">Hydrolase</keyword>
<name>A0A955DZQ7_UNCKA</name>
<dbReference type="EMBL" id="JAGQNY010000007">
    <property type="protein sequence ID" value="MCA9302166.1"/>
    <property type="molecule type" value="Genomic_DNA"/>
</dbReference>
<dbReference type="GO" id="GO:0042781">
    <property type="term" value="F:3'-tRNA processing endoribonuclease activity"/>
    <property type="evidence" value="ECO:0007669"/>
    <property type="project" value="TreeGrafter"/>
</dbReference>
<dbReference type="GO" id="GO:0004526">
    <property type="term" value="F:ribonuclease P activity"/>
    <property type="evidence" value="ECO:0007669"/>
    <property type="project" value="UniProtKB-UniRule"/>
</dbReference>
<evidence type="ECO:0000256" key="4">
    <source>
        <dbReference type="ARBA" id="ARBA00022801"/>
    </source>
</evidence>
<evidence type="ECO:0000256" key="5">
    <source>
        <dbReference type="ARBA" id="ARBA00022884"/>
    </source>
</evidence>
<keyword evidence="3 6" id="KW-0255">Endonuclease</keyword>
<accession>A0A955DZQ7</accession>
<dbReference type="AlphaFoldDB" id="A0A955DZQ7"/>
<gene>
    <name evidence="6 8" type="primary">rnpA</name>
    <name evidence="8" type="ORF">KDA10_02270</name>
</gene>
<dbReference type="Proteomes" id="UP000714817">
    <property type="component" value="Unassembled WGS sequence"/>
</dbReference>
<dbReference type="EC" id="3.1.26.5" evidence="6 7"/>
<comment type="catalytic activity">
    <reaction evidence="6">
        <text>Endonucleolytic cleavage of RNA, removing 5'-extranucleotides from tRNA precursor.</text>
        <dbReference type="EC" id="3.1.26.5"/>
    </reaction>
</comment>
<reference evidence="8" key="2">
    <citation type="journal article" date="2021" name="Microbiome">
        <title>Successional dynamics and alternative stable states in a saline activated sludge microbial community over 9 years.</title>
        <authorList>
            <person name="Wang Y."/>
            <person name="Ye J."/>
            <person name="Ju F."/>
            <person name="Liu L."/>
            <person name="Boyd J.A."/>
            <person name="Deng Y."/>
            <person name="Parks D.H."/>
            <person name="Jiang X."/>
            <person name="Yin X."/>
            <person name="Woodcroft B.J."/>
            <person name="Tyson G.W."/>
            <person name="Hugenholtz P."/>
            <person name="Polz M.F."/>
            <person name="Zhang T."/>
        </authorList>
    </citation>
    <scope>NUCLEOTIDE SEQUENCE</scope>
    <source>
        <strain evidence="8">HKST-UBA80</strain>
    </source>
</reference>
<evidence type="ECO:0000256" key="7">
    <source>
        <dbReference type="NCBIfam" id="TIGR00188"/>
    </source>
</evidence>
<evidence type="ECO:0000256" key="1">
    <source>
        <dbReference type="ARBA" id="ARBA00022694"/>
    </source>
</evidence>
<comment type="subunit">
    <text evidence="6">Consists of a catalytic RNA component (M1 or rnpB) and a protein subunit.</text>
</comment>
<evidence type="ECO:0000256" key="3">
    <source>
        <dbReference type="ARBA" id="ARBA00022759"/>
    </source>
</evidence>
<dbReference type="InterPro" id="IPR020568">
    <property type="entry name" value="Ribosomal_Su5_D2-typ_SF"/>
</dbReference>
<dbReference type="InterPro" id="IPR000100">
    <property type="entry name" value="RNase_P"/>
</dbReference>
<comment type="function">
    <text evidence="6">RNaseP catalyzes the removal of the 5'-leader sequence from pre-tRNA to produce the mature 5'-terminus. It can also cleave other RNA substrates such as 4.5S RNA. The protein component plays an auxiliary but essential role in vivo by binding to the 5'-leader sequence and broadening the substrate specificity of the ribozyme.</text>
</comment>
<sequence>MLPKQNRLSTRHQFKKVRYLSKKYNQEIVSPYFYLSYSYTDPEAPTEVGFVIGTKLLKSAVARNRLKRVFRGCVRERLSDIKNGYWIVIIPRKASIEAPYEKISADINKAIQNICISGQTRN</sequence>